<keyword evidence="11 18" id="KW-1133">Transmembrane helix</keyword>
<evidence type="ECO:0000256" key="4">
    <source>
        <dbReference type="ARBA" id="ARBA00004614"/>
    </source>
</evidence>
<proteinExistence type="inferred from homology"/>
<evidence type="ECO:0000256" key="15">
    <source>
        <dbReference type="ARBA" id="ARBA00023136"/>
    </source>
</evidence>
<evidence type="ECO:0000256" key="9">
    <source>
        <dbReference type="ARBA" id="ARBA00022729"/>
    </source>
</evidence>
<name>A0A9W9PIA1_9EURO</name>
<dbReference type="SUPFAM" id="SSF50911">
    <property type="entry name" value="Mannose 6-phosphate receptor domain"/>
    <property type="match status" value="1"/>
</dbReference>
<keyword evidence="14" id="KW-0496">Mitochondrion</keyword>
<keyword evidence="22" id="KW-1185">Reference proteome</keyword>
<evidence type="ECO:0000256" key="5">
    <source>
        <dbReference type="ARBA" id="ARBA00005363"/>
    </source>
</evidence>
<evidence type="ECO:0000256" key="8">
    <source>
        <dbReference type="ARBA" id="ARBA00022692"/>
    </source>
</evidence>
<dbReference type="PROSITE" id="PS51914">
    <property type="entry name" value="MRH"/>
    <property type="match status" value="1"/>
</dbReference>
<dbReference type="GO" id="GO:0006914">
    <property type="term" value="P:autophagy"/>
    <property type="evidence" value="ECO:0007669"/>
    <property type="project" value="UniProtKB-KW"/>
</dbReference>
<keyword evidence="9 19" id="KW-0732">Signal</keyword>
<evidence type="ECO:0000256" key="13">
    <source>
        <dbReference type="ARBA" id="ARBA00023034"/>
    </source>
</evidence>
<keyword evidence="16" id="KW-1015">Disulfide bond</keyword>
<keyword evidence="13" id="KW-0333">Golgi apparatus</keyword>
<keyword evidence="12" id="KW-0072">Autophagy</keyword>
<evidence type="ECO:0000256" key="1">
    <source>
        <dbReference type="ARBA" id="ARBA00004304"/>
    </source>
</evidence>
<keyword evidence="7" id="KW-0813">Transport</keyword>
<keyword evidence="10" id="KW-0653">Protein transport</keyword>
<keyword evidence="15 18" id="KW-0472">Membrane</keyword>
<dbReference type="GeneID" id="83197746"/>
<keyword evidence="8 18" id="KW-0812">Transmembrane</keyword>
<evidence type="ECO:0000256" key="19">
    <source>
        <dbReference type="SAM" id="SignalP"/>
    </source>
</evidence>
<feature type="transmembrane region" description="Helical" evidence="18">
    <location>
        <begin position="234"/>
        <end position="253"/>
    </location>
</feature>
<evidence type="ECO:0000256" key="11">
    <source>
        <dbReference type="ARBA" id="ARBA00022989"/>
    </source>
</evidence>
<dbReference type="InterPro" id="IPR044865">
    <property type="entry name" value="MRH_dom"/>
</dbReference>
<dbReference type="PANTHER" id="PTHR15071:SF0">
    <property type="entry name" value="MANNOSE 6-PHOSPHATE RECEPTOR-LIKE PROTEIN 1"/>
    <property type="match status" value="1"/>
</dbReference>
<evidence type="ECO:0000256" key="16">
    <source>
        <dbReference type="ARBA" id="ARBA00023157"/>
    </source>
</evidence>
<evidence type="ECO:0000313" key="22">
    <source>
        <dbReference type="Proteomes" id="UP001150941"/>
    </source>
</evidence>
<comment type="caution">
    <text evidence="21">The sequence shown here is derived from an EMBL/GenBank/DDBJ whole genome shotgun (WGS) entry which is preliminary data.</text>
</comment>
<reference evidence="21" key="2">
    <citation type="journal article" date="2023" name="IMA Fungus">
        <title>Comparative genomic study of the Penicillium genus elucidates a diverse pangenome and 15 lateral gene transfer events.</title>
        <authorList>
            <person name="Petersen C."/>
            <person name="Sorensen T."/>
            <person name="Nielsen M.R."/>
            <person name="Sondergaard T.E."/>
            <person name="Sorensen J.L."/>
            <person name="Fitzpatrick D.A."/>
            <person name="Frisvad J.C."/>
            <person name="Nielsen K.L."/>
        </authorList>
    </citation>
    <scope>NUCLEOTIDE SEQUENCE</scope>
    <source>
        <strain evidence="21">IBT 19713</strain>
    </source>
</reference>
<dbReference type="GO" id="GO:0034045">
    <property type="term" value="C:phagophore assembly site membrane"/>
    <property type="evidence" value="ECO:0007669"/>
    <property type="project" value="UniProtKB-SubCell"/>
</dbReference>
<evidence type="ECO:0000259" key="20">
    <source>
        <dbReference type="PROSITE" id="PS51914"/>
    </source>
</evidence>
<dbReference type="RefSeq" id="XP_058333584.1">
    <property type="nucleotide sequence ID" value="XM_058470443.1"/>
</dbReference>
<dbReference type="Gene3D" id="2.70.130.10">
    <property type="entry name" value="Mannose-6-phosphate receptor binding domain"/>
    <property type="match status" value="1"/>
</dbReference>
<evidence type="ECO:0000313" key="21">
    <source>
        <dbReference type="EMBL" id="KAJ5246163.1"/>
    </source>
</evidence>
<dbReference type="GO" id="GO:0000139">
    <property type="term" value="C:Golgi membrane"/>
    <property type="evidence" value="ECO:0007669"/>
    <property type="project" value="UniProtKB-SubCell"/>
</dbReference>
<feature type="signal peptide" evidence="19">
    <location>
        <begin position="1"/>
        <end position="21"/>
    </location>
</feature>
<evidence type="ECO:0000256" key="12">
    <source>
        <dbReference type="ARBA" id="ARBA00023006"/>
    </source>
</evidence>
<evidence type="ECO:0000256" key="6">
    <source>
        <dbReference type="ARBA" id="ARBA00013776"/>
    </source>
</evidence>
<dbReference type="PANTHER" id="PTHR15071">
    <property type="entry name" value="MANNOSE-6-PHOSPHATE RECEPTOR FAMILY MEMBER"/>
    <property type="match status" value="1"/>
</dbReference>
<dbReference type="OrthoDB" id="4504960at2759"/>
<dbReference type="AlphaFoldDB" id="A0A9W9PIA1"/>
<dbReference type="GO" id="GO:0010008">
    <property type="term" value="C:endosome membrane"/>
    <property type="evidence" value="ECO:0007669"/>
    <property type="project" value="UniProtKB-SubCell"/>
</dbReference>
<feature type="domain" description="MRH" evidence="20">
    <location>
        <begin position="29"/>
        <end position="224"/>
    </location>
</feature>
<comment type="subcellular location">
    <subcellularLocation>
        <location evidence="2">Cytoplasmic vesicle membrane</location>
        <topology evidence="2">Single-pass type I membrane protein</topology>
    </subcellularLocation>
    <subcellularLocation>
        <location evidence="4">Golgi apparatus membrane</location>
        <topology evidence="4">Single-pass type I membrane protein</topology>
    </subcellularLocation>
    <subcellularLocation>
        <location evidence="1">Mitochondrion membrane</location>
        <topology evidence="1">Single-pass membrane protein</topology>
    </subcellularLocation>
    <subcellularLocation>
        <location evidence="3">Preautophagosomal structure membrane</location>
        <topology evidence="3">Single-pass type I membrane protein</topology>
    </subcellularLocation>
</comment>
<dbReference type="InterPro" id="IPR009011">
    <property type="entry name" value="Man6P_isomerase_rcpt-bd_dom_sf"/>
</dbReference>
<gene>
    <name evidence="21" type="ORF">N7468_001146</name>
</gene>
<evidence type="ECO:0000256" key="2">
    <source>
        <dbReference type="ARBA" id="ARBA00004358"/>
    </source>
</evidence>
<dbReference type="GO" id="GO:0007034">
    <property type="term" value="P:vacuolar transport"/>
    <property type="evidence" value="ECO:0007669"/>
    <property type="project" value="TreeGrafter"/>
</dbReference>
<evidence type="ECO:0000256" key="14">
    <source>
        <dbReference type="ARBA" id="ARBA00023128"/>
    </source>
</evidence>
<dbReference type="GO" id="GO:0015031">
    <property type="term" value="P:protein transport"/>
    <property type="evidence" value="ECO:0007669"/>
    <property type="project" value="UniProtKB-KW"/>
</dbReference>
<dbReference type="GO" id="GO:0031966">
    <property type="term" value="C:mitochondrial membrane"/>
    <property type="evidence" value="ECO:0007669"/>
    <property type="project" value="UniProtKB-SubCell"/>
</dbReference>
<accession>A0A9W9PIA1</accession>
<organism evidence="21 22">
    <name type="scientific">Penicillium chermesinum</name>
    <dbReference type="NCBI Taxonomy" id="63820"/>
    <lineage>
        <taxon>Eukaryota</taxon>
        <taxon>Fungi</taxon>
        <taxon>Dikarya</taxon>
        <taxon>Ascomycota</taxon>
        <taxon>Pezizomycotina</taxon>
        <taxon>Eurotiomycetes</taxon>
        <taxon>Eurotiomycetidae</taxon>
        <taxon>Eurotiales</taxon>
        <taxon>Aspergillaceae</taxon>
        <taxon>Penicillium</taxon>
    </lineage>
</organism>
<evidence type="ECO:0000256" key="7">
    <source>
        <dbReference type="ARBA" id="ARBA00022448"/>
    </source>
</evidence>
<evidence type="ECO:0000256" key="18">
    <source>
        <dbReference type="SAM" id="Phobius"/>
    </source>
</evidence>
<dbReference type="Pfam" id="PF09451">
    <property type="entry name" value="ATG27"/>
    <property type="match status" value="1"/>
</dbReference>
<comment type="similarity">
    <text evidence="5">Belongs to the ATG27 family.</text>
</comment>
<reference evidence="21" key="1">
    <citation type="submission" date="2022-11" db="EMBL/GenBank/DDBJ databases">
        <authorList>
            <person name="Petersen C."/>
        </authorList>
    </citation>
    <scope>NUCLEOTIDE SEQUENCE</scope>
    <source>
        <strain evidence="21">IBT 19713</strain>
    </source>
</reference>
<protein>
    <recommendedName>
        <fullName evidence="6">Autophagy-related protein 27</fullName>
    </recommendedName>
</protein>
<dbReference type="Proteomes" id="UP001150941">
    <property type="component" value="Unassembled WGS sequence"/>
</dbReference>
<dbReference type="InterPro" id="IPR018939">
    <property type="entry name" value="Autophagy-rel_prot_27"/>
</dbReference>
<keyword evidence="17" id="KW-0968">Cytoplasmic vesicle</keyword>
<evidence type="ECO:0000256" key="17">
    <source>
        <dbReference type="ARBA" id="ARBA00023329"/>
    </source>
</evidence>
<dbReference type="EMBL" id="JAPQKS010000002">
    <property type="protein sequence ID" value="KAJ5246163.1"/>
    <property type="molecule type" value="Genomic_DNA"/>
</dbReference>
<dbReference type="GO" id="GO:0005770">
    <property type="term" value="C:late endosome"/>
    <property type="evidence" value="ECO:0007669"/>
    <property type="project" value="TreeGrafter"/>
</dbReference>
<feature type="chain" id="PRO_5040970281" description="Autophagy-related protein 27" evidence="19">
    <location>
        <begin position="22"/>
        <end position="351"/>
    </location>
</feature>
<sequence length="351" mass="38091">MKFISTRYSLLALALLGLSHANPQLSDESPCVAHSPTSGLCYDLNAISLSPPKLENGKISSDSRNESWHARGHDYPANFTLNICAPVIEDLKDVVGVSSSQWKNVSAYYEQNGKIYSIGYVWDRYTNEIHTDLLSIRQQASDPFFRGRKLVMNYTNGSPCDDQDGAAVSVTNTSMKASARTKSTLMSFLCDRDALPNQATASFVGTLDSCTYYFEIRSSAACGGVAVSPNSGGLGPAGVFGVIVLIAVAVYLVGGCAYQRTVMHQRGWRQCPNFSLWAGMFDFVKDMFVILFSSLGSCFRRSPSHSGYTPAGGDGRGGFFGAFGGRGGRSSSRDVDAENRLIDQLDETWDD</sequence>
<evidence type="ECO:0000256" key="10">
    <source>
        <dbReference type="ARBA" id="ARBA00022927"/>
    </source>
</evidence>
<evidence type="ECO:0000256" key="3">
    <source>
        <dbReference type="ARBA" id="ARBA00004472"/>
    </source>
</evidence>